<reference evidence="2" key="1">
    <citation type="submission" date="2021-01" db="EMBL/GenBank/DDBJ databases">
        <authorList>
            <person name="Corre E."/>
            <person name="Pelletier E."/>
            <person name="Niang G."/>
            <person name="Scheremetjew M."/>
            <person name="Finn R."/>
            <person name="Kale V."/>
            <person name="Holt S."/>
            <person name="Cochrane G."/>
            <person name="Meng A."/>
            <person name="Brown T."/>
            <person name="Cohen L."/>
        </authorList>
    </citation>
    <scope>NUCLEOTIDE SEQUENCE</scope>
    <source>
        <strain evidence="2">CCCM811</strain>
    </source>
</reference>
<name>A0A7S3Z206_9EUKA</name>
<gene>
    <name evidence="2" type="ORF">LGLO00237_LOCUS20926</name>
</gene>
<keyword evidence="1" id="KW-1133">Transmembrane helix</keyword>
<keyword evidence="1" id="KW-0472">Membrane</keyword>
<proteinExistence type="predicted"/>
<dbReference type="EMBL" id="HBIV01029285">
    <property type="protein sequence ID" value="CAE0669299.1"/>
    <property type="molecule type" value="Transcribed_RNA"/>
</dbReference>
<keyword evidence="1" id="KW-0812">Transmembrane</keyword>
<evidence type="ECO:0000256" key="1">
    <source>
        <dbReference type="SAM" id="Phobius"/>
    </source>
</evidence>
<accession>A0A7S3Z206</accession>
<evidence type="ECO:0000313" key="2">
    <source>
        <dbReference type="EMBL" id="CAE0669299.1"/>
    </source>
</evidence>
<organism evidence="2">
    <name type="scientific">Lotharella globosa</name>
    <dbReference type="NCBI Taxonomy" id="91324"/>
    <lineage>
        <taxon>Eukaryota</taxon>
        <taxon>Sar</taxon>
        <taxon>Rhizaria</taxon>
        <taxon>Cercozoa</taxon>
        <taxon>Chlorarachniophyceae</taxon>
        <taxon>Lotharella</taxon>
    </lineage>
</organism>
<dbReference type="AlphaFoldDB" id="A0A7S3Z206"/>
<feature type="transmembrane region" description="Helical" evidence="1">
    <location>
        <begin position="76"/>
        <end position="99"/>
    </location>
</feature>
<sequence>MSTLGGDAPDLGKGYEALKTSHPNIDYLGKCTLVAAHPAPPTSSPTHVSGATTTGPTSVRLFTVVGDDHVVVPTTLGYWVLLGGVMVIASIGGCVAFGARYRLGIVRKVHGI</sequence>
<protein>
    <submittedName>
        <fullName evidence="2">Uncharacterized protein</fullName>
    </submittedName>
</protein>